<dbReference type="RefSeq" id="WP_057766154.1">
    <property type="nucleotide sequence ID" value="NZ_AZDG01000014.1"/>
</dbReference>
<dbReference type="Proteomes" id="UP000050929">
    <property type="component" value="Unassembled WGS sequence"/>
</dbReference>
<feature type="transmembrane region" description="Helical" evidence="1">
    <location>
        <begin position="37"/>
        <end position="61"/>
    </location>
</feature>
<gene>
    <name evidence="2" type="ORF">FC72_GL000555</name>
</gene>
<sequence length="137" mass="15863">MNDSVWNESTKPGILNSTKLYFQDMFIGAKRISRADFWWGMLGMTILTVVLMVIFAALMNFLSLRSFYWSAVMGVAFAMTFGYYLIAIFTATIRRLHDLNMSAWWVLLFVIPFMDSLALIILMVLPQKDVSKWPRTI</sequence>
<proteinExistence type="predicted"/>
<organism evidence="2 3">
    <name type="scientific">Companilactobacillus tucceti DSM 20183</name>
    <dbReference type="NCBI Taxonomy" id="1423811"/>
    <lineage>
        <taxon>Bacteria</taxon>
        <taxon>Bacillati</taxon>
        <taxon>Bacillota</taxon>
        <taxon>Bacilli</taxon>
        <taxon>Lactobacillales</taxon>
        <taxon>Lactobacillaceae</taxon>
        <taxon>Companilactobacillus</taxon>
    </lineage>
</organism>
<dbReference type="STRING" id="1423811.FC72_GL000555"/>
<evidence type="ECO:0000313" key="2">
    <source>
        <dbReference type="EMBL" id="KRK64243.1"/>
    </source>
</evidence>
<keyword evidence="1" id="KW-0812">Transmembrane</keyword>
<comment type="caution">
    <text evidence="2">The sequence shown here is derived from an EMBL/GenBank/DDBJ whole genome shotgun (WGS) entry which is preliminary data.</text>
</comment>
<feature type="transmembrane region" description="Helical" evidence="1">
    <location>
        <begin position="67"/>
        <end position="91"/>
    </location>
</feature>
<name>A0A0R1J600_9LACO</name>
<evidence type="ECO:0000313" key="3">
    <source>
        <dbReference type="Proteomes" id="UP000050929"/>
    </source>
</evidence>
<evidence type="ECO:0008006" key="4">
    <source>
        <dbReference type="Google" id="ProtNLM"/>
    </source>
</evidence>
<dbReference type="PATRIC" id="fig|1423811.3.peg.563"/>
<dbReference type="AlphaFoldDB" id="A0A0R1J600"/>
<evidence type="ECO:0000256" key="1">
    <source>
        <dbReference type="SAM" id="Phobius"/>
    </source>
</evidence>
<dbReference type="OrthoDB" id="2322628at2"/>
<protein>
    <recommendedName>
        <fullName evidence="4">DUF805 domain-containing protein</fullName>
    </recommendedName>
</protein>
<dbReference type="InterPro" id="IPR008523">
    <property type="entry name" value="DUF805"/>
</dbReference>
<dbReference type="PANTHER" id="PTHR34980">
    <property type="entry name" value="INNER MEMBRANE PROTEIN-RELATED-RELATED"/>
    <property type="match status" value="1"/>
</dbReference>
<dbReference type="GO" id="GO:0005886">
    <property type="term" value="C:plasma membrane"/>
    <property type="evidence" value="ECO:0007669"/>
    <property type="project" value="TreeGrafter"/>
</dbReference>
<accession>A0A0R1J600</accession>
<dbReference type="EMBL" id="AZDG01000014">
    <property type="protein sequence ID" value="KRK64243.1"/>
    <property type="molecule type" value="Genomic_DNA"/>
</dbReference>
<feature type="transmembrane region" description="Helical" evidence="1">
    <location>
        <begin position="103"/>
        <end position="125"/>
    </location>
</feature>
<keyword evidence="3" id="KW-1185">Reference proteome</keyword>
<keyword evidence="1" id="KW-0472">Membrane</keyword>
<reference evidence="2 3" key="1">
    <citation type="journal article" date="2015" name="Genome Announc.">
        <title>Expanding the biotechnology potential of lactobacilli through comparative genomics of 213 strains and associated genera.</title>
        <authorList>
            <person name="Sun Z."/>
            <person name="Harris H.M."/>
            <person name="McCann A."/>
            <person name="Guo C."/>
            <person name="Argimon S."/>
            <person name="Zhang W."/>
            <person name="Yang X."/>
            <person name="Jeffery I.B."/>
            <person name="Cooney J.C."/>
            <person name="Kagawa T.F."/>
            <person name="Liu W."/>
            <person name="Song Y."/>
            <person name="Salvetti E."/>
            <person name="Wrobel A."/>
            <person name="Rasinkangas P."/>
            <person name="Parkhill J."/>
            <person name="Rea M.C."/>
            <person name="O'Sullivan O."/>
            <person name="Ritari J."/>
            <person name="Douillard F.P."/>
            <person name="Paul Ross R."/>
            <person name="Yang R."/>
            <person name="Briner A.E."/>
            <person name="Felis G.E."/>
            <person name="de Vos W.M."/>
            <person name="Barrangou R."/>
            <person name="Klaenhammer T.R."/>
            <person name="Caufield P.W."/>
            <person name="Cui Y."/>
            <person name="Zhang H."/>
            <person name="O'Toole P.W."/>
        </authorList>
    </citation>
    <scope>NUCLEOTIDE SEQUENCE [LARGE SCALE GENOMIC DNA]</scope>
    <source>
        <strain evidence="2 3">DSM 20183</strain>
    </source>
</reference>
<dbReference type="Pfam" id="PF05656">
    <property type="entry name" value="DUF805"/>
    <property type="match status" value="1"/>
</dbReference>
<keyword evidence="1" id="KW-1133">Transmembrane helix</keyword>